<evidence type="ECO:0000256" key="2">
    <source>
        <dbReference type="ARBA" id="ARBA00022516"/>
    </source>
</evidence>
<dbReference type="HAMAP" id="MF_01815">
    <property type="entry name" value="FabH"/>
    <property type="match status" value="1"/>
</dbReference>
<keyword evidence="3 9" id="KW-0808">Transferase</keyword>
<gene>
    <name evidence="9" type="primary">fabH</name>
    <name evidence="12" type="ORF">AUL39_08860</name>
</gene>
<evidence type="ECO:0000256" key="4">
    <source>
        <dbReference type="ARBA" id="ARBA00022832"/>
    </source>
</evidence>
<dbReference type="PANTHER" id="PTHR43091:SF1">
    <property type="entry name" value="BETA-KETOACYL-[ACYL-CARRIER-PROTEIN] SYNTHASE III, CHLOROPLASTIC"/>
    <property type="match status" value="1"/>
</dbReference>
<feature type="domain" description="Beta-ketoacyl-[acyl-carrier-protein] synthase III N-terminal" evidence="11">
    <location>
        <begin position="104"/>
        <end position="169"/>
    </location>
</feature>
<keyword evidence="6 9" id="KW-0275">Fatty acid biosynthesis</keyword>
<name>A0A100YU82_TRASO</name>
<dbReference type="RefSeq" id="WP_059055458.1">
    <property type="nucleotide sequence ID" value="NZ_LOJF01000011.1"/>
</dbReference>
<evidence type="ECO:0000259" key="10">
    <source>
        <dbReference type="Pfam" id="PF08541"/>
    </source>
</evidence>
<dbReference type="Proteomes" id="UP000054078">
    <property type="component" value="Unassembled WGS sequence"/>
</dbReference>
<keyword evidence="5 9" id="KW-0443">Lipid metabolism</keyword>
<evidence type="ECO:0000256" key="6">
    <source>
        <dbReference type="ARBA" id="ARBA00023160"/>
    </source>
</evidence>
<dbReference type="InterPro" id="IPR013751">
    <property type="entry name" value="ACP_syn_III_N"/>
</dbReference>
<protein>
    <recommendedName>
        <fullName evidence="9">Beta-ketoacyl-[acyl-carrier-protein] synthase III</fullName>
        <shortName evidence="9">Beta-ketoacyl-ACP synthase III</shortName>
        <shortName evidence="9">KAS III</shortName>
        <ecNumber evidence="9">2.3.1.180</ecNumber>
    </recommendedName>
    <alternativeName>
        <fullName evidence="9">3-oxoacyl-[acyl-carrier-protein] synthase 3</fullName>
    </alternativeName>
    <alternativeName>
        <fullName evidence="9">3-oxoacyl-[acyl-carrier-protein] synthase III</fullName>
    </alternativeName>
</protein>
<accession>A0A100YU82</accession>
<reference evidence="12 13" key="1">
    <citation type="submission" date="2015-12" db="EMBL/GenBank/DDBJ databases">
        <title>Draft Genome Sequence of Olsenella scatoligenes SK9K4T; a Producer of 3-Methylindole- (skatole) and 4-Methylphenol- (p-cresol) Isolated from Pig Feces.</title>
        <authorList>
            <person name="Li X."/>
            <person name="Borg B."/>
            <person name="Canibe N."/>
        </authorList>
    </citation>
    <scope>NUCLEOTIDE SEQUENCE [LARGE SCALE GENOMIC DNA]</scope>
    <source>
        <strain evidence="12 13">SK9K4</strain>
    </source>
</reference>
<keyword evidence="9" id="KW-0963">Cytoplasm</keyword>
<comment type="function">
    <text evidence="9">Catalyzes the condensation reaction of fatty acid synthesis by the addition to an acyl acceptor of two carbons from malonyl-ACP. Catalyzes the first condensation reaction which initiates fatty acid synthesis and may therefore play a role in governing the total rate of fatty acid production. Possesses both acetoacetyl-ACP synthase and acetyl transacylase activities. Its substrate specificity determines the biosynthesis of branched-chain and/or straight-chain of fatty acids.</text>
</comment>
<dbReference type="Pfam" id="PF08545">
    <property type="entry name" value="ACP_syn_III"/>
    <property type="match status" value="1"/>
</dbReference>
<dbReference type="EC" id="2.3.1.180" evidence="9"/>
<dbReference type="AlphaFoldDB" id="A0A100YU82"/>
<comment type="similarity">
    <text evidence="1 9">Belongs to the thiolase-like superfamily. FabH family.</text>
</comment>
<evidence type="ECO:0000256" key="7">
    <source>
        <dbReference type="ARBA" id="ARBA00023268"/>
    </source>
</evidence>
<dbReference type="GO" id="GO:0005737">
    <property type="term" value="C:cytoplasm"/>
    <property type="evidence" value="ECO:0007669"/>
    <property type="project" value="UniProtKB-SubCell"/>
</dbReference>
<keyword evidence="13" id="KW-1185">Reference proteome</keyword>
<dbReference type="OrthoDB" id="9815506at2"/>
<dbReference type="CDD" id="cd00830">
    <property type="entry name" value="KAS_III"/>
    <property type="match status" value="1"/>
</dbReference>
<dbReference type="SUPFAM" id="SSF53901">
    <property type="entry name" value="Thiolase-like"/>
    <property type="match status" value="1"/>
</dbReference>
<evidence type="ECO:0000313" key="13">
    <source>
        <dbReference type="Proteomes" id="UP000054078"/>
    </source>
</evidence>
<comment type="catalytic activity">
    <reaction evidence="9">
        <text>malonyl-[ACP] + acetyl-CoA + H(+) = 3-oxobutanoyl-[ACP] + CO2 + CoA</text>
        <dbReference type="Rhea" id="RHEA:12080"/>
        <dbReference type="Rhea" id="RHEA-COMP:9623"/>
        <dbReference type="Rhea" id="RHEA-COMP:9625"/>
        <dbReference type="ChEBI" id="CHEBI:15378"/>
        <dbReference type="ChEBI" id="CHEBI:16526"/>
        <dbReference type="ChEBI" id="CHEBI:57287"/>
        <dbReference type="ChEBI" id="CHEBI:57288"/>
        <dbReference type="ChEBI" id="CHEBI:78449"/>
        <dbReference type="ChEBI" id="CHEBI:78450"/>
        <dbReference type="EC" id="2.3.1.180"/>
    </reaction>
</comment>
<feature type="active site" evidence="9">
    <location>
        <position position="277"/>
    </location>
</feature>
<proteinExistence type="inferred from homology"/>
<dbReference type="InterPro" id="IPR004655">
    <property type="entry name" value="FabH"/>
</dbReference>
<dbReference type="GO" id="GO:0033818">
    <property type="term" value="F:beta-ketoacyl-acyl-carrier-protein synthase III activity"/>
    <property type="evidence" value="ECO:0007669"/>
    <property type="project" value="UniProtKB-UniRule"/>
</dbReference>
<feature type="active site" evidence="9">
    <location>
        <position position="110"/>
    </location>
</feature>
<evidence type="ECO:0000256" key="8">
    <source>
        <dbReference type="ARBA" id="ARBA00023315"/>
    </source>
</evidence>
<evidence type="ECO:0000256" key="5">
    <source>
        <dbReference type="ARBA" id="ARBA00023098"/>
    </source>
</evidence>
<keyword evidence="8 9" id="KW-0012">Acyltransferase</keyword>
<comment type="domain">
    <text evidence="9">The last Arg residue of the ACP-binding site is essential for the weak association between ACP/AcpP and FabH.</text>
</comment>
<dbReference type="PANTHER" id="PTHR43091">
    <property type="entry name" value="3-OXOACYL-[ACYL-CARRIER-PROTEIN] SYNTHASE"/>
    <property type="match status" value="1"/>
</dbReference>
<evidence type="ECO:0000256" key="9">
    <source>
        <dbReference type="HAMAP-Rule" id="MF_01815"/>
    </source>
</evidence>
<dbReference type="UniPathway" id="UPA00094"/>
<feature type="active site" evidence="9">
    <location>
        <position position="247"/>
    </location>
</feature>
<evidence type="ECO:0000256" key="1">
    <source>
        <dbReference type="ARBA" id="ARBA00008642"/>
    </source>
</evidence>
<dbReference type="Gene3D" id="3.40.47.10">
    <property type="match status" value="1"/>
</dbReference>
<keyword evidence="4 9" id="KW-0276">Fatty acid metabolism</keyword>
<evidence type="ECO:0000259" key="11">
    <source>
        <dbReference type="Pfam" id="PF08545"/>
    </source>
</evidence>
<feature type="domain" description="Beta-ketoacyl-[acyl-carrier-protein] synthase III C-terminal" evidence="10">
    <location>
        <begin position="233"/>
        <end position="320"/>
    </location>
</feature>
<evidence type="ECO:0000256" key="3">
    <source>
        <dbReference type="ARBA" id="ARBA00022679"/>
    </source>
</evidence>
<comment type="subunit">
    <text evidence="9">Homodimer.</text>
</comment>
<organism evidence="12 13">
    <name type="scientific">Tractidigestivibacter scatoligenes</name>
    <name type="common">Olsenella scatoligenes</name>
    <dbReference type="NCBI Taxonomy" id="1299998"/>
    <lineage>
        <taxon>Bacteria</taxon>
        <taxon>Bacillati</taxon>
        <taxon>Actinomycetota</taxon>
        <taxon>Coriobacteriia</taxon>
        <taxon>Coriobacteriales</taxon>
        <taxon>Atopobiaceae</taxon>
        <taxon>Tractidigestivibacter</taxon>
    </lineage>
</organism>
<dbReference type="NCBIfam" id="NF006829">
    <property type="entry name" value="PRK09352.1"/>
    <property type="match status" value="1"/>
</dbReference>
<comment type="pathway">
    <text evidence="9">Lipid metabolism; fatty acid biosynthesis.</text>
</comment>
<dbReference type="STRING" id="1299998.AUL39_08860"/>
<sequence>MSYTIIGTGSALPTRSVTNDELSTFLDTSDEWIRTRTGIRERRVCTTESLDDLAEQASRNALESAGIAPKDLDLIVCSTTTADHLMPAEACAVAERLGATCPAFDVSAACSGFVFALDVADGYLARGRAKRALVLSAEKCSRIMDWTDRTTCVLFGDAAAAVVVEAGGESPLWTRLRTIPNVAALDVSGVAGTSPFDPTREAAKPSALSMKGRSVYHFAVTEVTRELRDMSAETGVALADIDHFVLHQANERIIDAVCTHLGLDRARVTVNLAITGNVSSACIPLALDGMSRAGELSPGDLVALVGFGAGLDVASTLVRWEASPS</sequence>
<dbReference type="InterPro" id="IPR013747">
    <property type="entry name" value="ACP_syn_III_C"/>
</dbReference>
<dbReference type="EMBL" id="LOJF01000011">
    <property type="protein sequence ID" value="KUH57795.1"/>
    <property type="molecule type" value="Genomic_DNA"/>
</dbReference>
<dbReference type="GO" id="GO:0004315">
    <property type="term" value="F:3-oxoacyl-[acyl-carrier-protein] synthase activity"/>
    <property type="evidence" value="ECO:0007669"/>
    <property type="project" value="InterPro"/>
</dbReference>
<dbReference type="Pfam" id="PF08541">
    <property type="entry name" value="ACP_syn_III_C"/>
    <property type="match status" value="1"/>
</dbReference>
<comment type="subcellular location">
    <subcellularLocation>
        <location evidence="9">Cytoplasm</location>
    </subcellularLocation>
</comment>
<keyword evidence="7 9" id="KW-0511">Multifunctional enzyme</keyword>
<keyword evidence="2 9" id="KW-0444">Lipid biosynthesis</keyword>
<feature type="region of interest" description="ACP-binding" evidence="9">
    <location>
        <begin position="248"/>
        <end position="252"/>
    </location>
</feature>
<dbReference type="NCBIfam" id="TIGR00747">
    <property type="entry name" value="fabH"/>
    <property type="match status" value="1"/>
</dbReference>
<dbReference type="InterPro" id="IPR016039">
    <property type="entry name" value="Thiolase-like"/>
</dbReference>
<evidence type="ECO:0000313" key="12">
    <source>
        <dbReference type="EMBL" id="KUH57795.1"/>
    </source>
</evidence>
<dbReference type="GO" id="GO:0006633">
    <property type="term" value="P:fatty acid biosynthetic process"/>
    <property type="evidence" value="ECO:0007669"/>
    <property type="project" value="UniProtKB-UniRule"/>
</dbReference>
<comment type="caution">
    <text evidence="12">The sequence shown here is derived from an EMBL/GenBank/DDBJ whole genome shotgun (WGS) entry which is preliminary data.</text>
</comment>